<dbReference type="EMBL" id="LWDE02000510">
    <property type="protein sequence ID" value="KAE8247145.1"/>
    <property type="molecule type" value="Genomic_DNA"/>
</dbReference>
<reference evidence="1" key="2">
    <citation type="journal article" date="2019" name="IMA Fungus">
        <title>Genome sequencing and comparison of five Tilletia species to identify candidate genes for the detection of regulated species infecting wheat.</title>
        <authorList>
            <person name="Nguyen H.D.T."/>
            <person name="Sultana T."/>
            <person name="Kesanakurti P."/>
            <person name="Hambleton S."/>
        </authorList>
    </citation>
    <scope>NUCLEOTIDE SEQUENCE</scope>
    <source>
        <strain evidence="1">DAOMC 236426</strain>
    </source>
</reference>
<dbReference type="InterPro" id="IPR010255">
    <property type="entry name" value="Haem_peroxidase_sf"/>
</dbReference>
<gene>
    <name evidence="1" type="ORF">A4X06_0g4673</name>
</gene>
<dbReference type="GO" id="GO:0006979">
    <property type="term" value="P:response to oxidative stress"/>
    <property type="evidence" value="ECO:0007669"/>
    <property type="project" value="InterPro"/>
</dbReference>
<keyword evidence="2" id="KW-1185">Reference proteome</keyword>
<accession>A0A8X7MT90</accession>
<dbReference type="Gene3D" id="1.10.640.10">
    <property type="entry name" value="Haem peroxidase domain superfamily, animal type"/>
    <property type="match status" value="1"/>
</dbReference>
<sequence>MERGADGRFDYVKLADLIKDARAKTIDVLQQIQAIEVFKLCTLNEFCACLELQKLESSDPAVGKSSELPHVHIDNLELHPGLLAQESKPTMPGSGLCPCQTIGRAIVDDAVSLIRTDSVLSMTSASPHSPHGDEQLQSQGGAYNGILSTLLFRVLPGAFIFNSNYALLPFYTHALAKQILKDNGKLD</sequence>
<evidence type="ECO:0000313" key="2">
    <source>
        <dbReference type="Proteomes" id="UP000077684"/>
    </source>
</evidence>
<name>A0A8X7MT90_9BASI</name>
<evidence type="ECO:0000313" key="1">
    <source>
        <dbReference type="EMBL" id="KAE8247145.1"/>
    </source>
</evidence>
<protein>
    <submittedName>
        <fullName evidence="1">Uncharacterized protein</fullName>
    </submittedName>
</protein>
<dbReference type="AlphaFoldDB" id="A0A8X7MT90"/>
<comment type="caution">
    <text evidence="1">The sequence shown here is derived from an EMBL/GenBank/DDBJ whole genome shotgun (WGS) entry which is preliminary data.</text>
</comment>
<dbReference type="GO" id="GO:0020037">
    <property type="term" value="F:heme binding"/>
    <property type="evidence" value="ECO:0007669"/>
    <property type="project" value="InterPro"/>
</dbReference>
<dbReference type="Proteomes" id="UP000077684">
    <property type="component" value="Unassembled WGS sequence"/>
</dbReference>
<dbReference type="InterPro" id="IPR037120">
    <property type="entry name" value="Haem_peroxidase_sf_animal"/>
</dbReference>
<proteinExistence type="predicted"/>
<reference evidence="1" key="1">
    <citation type="submission" date="2016-04" db="EMBL/GenBank/DDBJ databases">
        <authorList>
            <person name="Nguyen H.D."/>
            <person name="Samba Siva P."/>
            <person name="Cullis J."/>
            <person name="Levesque C.A."/>
            <person name="Hambleton S."/>
        </authorList>
    </citation>
    <scope>NUCLEOTIDE SEQUENCE</scope>
    <source>
        <strain evidence="1">DAOMC 236426</strain>
    </source>
</reference>
<organism evidence="1 2">
    <name type="scientific">Tilletia controversa</name>
    <name type="common">dwarf bunt fungus</name>
    <dbReference type="NCBI Taxonomy" id="13291"/>
    <lineage>
        <taxon>Eukaryota</taxon>
        <taxon>Fungi</taxon>
        <taxon>Dikarya</taxon>
        <taxon>Basidiomycota</taxon>
        <taxon>Ustilaginomycotina</taxon>
        <taxon>Exobasidiomycetes</taxon>
        <taxon>Tilletiales</taxon>
        <taxon>Tilletiaceae</taxon>
        <taxon>Tilletia</taxon>
    </lineage>
</organism>
<dbReference type="SUPFAM" id="SSF48113">
    <property type="entry name" value="Heme-dependent peroxidases"/>
    <property type="match status" value="1"/>
</dbReference>
<dbReference type="GO" id="GO:0004601">
    <property type="term" value="F:peroxidase activity"/>
    <property type="evidence" value="ECO:0007669"/>
    <property type="project" value="InterPro"/>
</dbReference>